<evidence type="ECO:0000256" key="1">
    <source>
        <dbReference type="ARBA" id="ARBA00007547"/>
    </source>
</evidence>
<dbReference type="InterPro" id="IPR029515">
    <property type="entry name" value="Liprin"/>
</dbReference>
<dbReference type="GO" id="GO:0005829">
    <property type="term" value="C:cytosol"/>
    <property type="evidence" value="ECO:0007669"/>
    <property type="project" value="UniProtKB-ARBA"/>
</dbReference>
<dbReference type="FunFam" id="1.10.150.50:FF:000007">
    <property type="entry name" value="Liprin-beta-1 isoform 1"/>
    <property type="match status" value="1"/>
</dbReference>
<accession>A0A8C4NP85</accession>
<dbReference type="PANTHER" id="PTHR12587:SF18">
    <property type="entry name" value="LIPRIN-BETA-2"/>
    <property type="match status" value="1"/>
</dbReference>
<dbReference type="CDD" id="cd09563">
    <property type="entry name" value="SAM_liprin-beta1_2_repeat1"/>
    <property type="match status" value="1"/>
</dbReference>
<evidence type="ECO:0000256" key="3">
    <source>
        <dbReference type="ARBA" id="ARBA00022737"/>
    </source>
</evidence>
<feature type="domain" description="SAM" evidence="8">
    <location>
        <begin position="292"/>
        <end position="356"/>
    </location>
</feature>
<dbReference type="Gene3D" id="1.10.150.50">
    <property type="entry name" value="Transcription Factor, Ets-1"/>
    <property type="match status" value="3"/>
</dbReference>
<dbReference type="Ensembl" id="ENSDLAT00005039930.2">
    <property type="protein sequence ID" value="ENSDLAP00005037415.1"/>
    <property type="gene ID" value="ENSDLAG00005016453.2"/>
</dbReference>
<dbReference type="InterPro" id="IPR037617">
    <property type="entry name" value="LIPB1/2_SAM_1"/>
</dbReference>
<comment type="function">
    <text evidence="5">May regulate the disassembly of focal adhesions. Did not bind receptor-like tyrosine phosphatases type 2A.</text>
</comment>
<dbReference type="GO" id="GO:0007528">
    <property type="term" value="P:neuromuscular junction development"/>
    <property type="evidence" value="ECO:0007669"/>
    <property type="project" value="TreeGrafter"/>
</dbReference>
<dbReference type="InterPro" id="IPR058914">
    <property type="entry name" value="LIPB1/2_CC"/>
</dbReference>
<keyword evidence="2" id="KW-0597">Phosphoprotein</keyword>
<dbReference type="Pfam" id="PF00536">
    <property type="entry name" value="SAM_1"/>
    <property type="match status" value="2"/>
</dbReference>
<evidence type="ECO:0000313" key="10">
    <source>
        <dbReference type="Proteomes" id="UP000694389"/>
    </source>
</evidence>
<dbReference type="SMART" id="SM00454">
    <property type="entry name" value="SAM"/>
    <property type="match status" value="3"/>
</dbReference>
<dbReference type="GeneTree" id="ENSGT01050000244951"/>
<evidence type="ECO:0000256" key="6">
    <source>
        <dbReference type="SAM" id="Coils"/>
    </source>
</evidence>
<evidence type="ECO:0000256" key="5">
    <source>
        <dbReference type="ARBA" id="ARBA00060046"/>
    </source>
</evidence>
<evidence type="ECO:0000256" key="4">
    <source>
        <dbReference type="ARBA" id="ARBA00023054"/>
    </source>
</evidence>
<sequence length="619" mass="70056">MEYDIDFYKHFAWLRKVNLHSSGNSESYQERLSRLEGDKESLILQVSVLTDQVEAQGAKISDLQSSLVEHQHKLDSTEEMLQQELLHRTSLENQKLSLMGEVSYLKIKLADMEGKQGQGAERQHKAETVVNFISELQEQMCRFQKEINSKIQEKKALEIPADSSSPVACPTESTEGPGSKPGPSSDRTSRGLIKELRILKDKVEHLEDQKLQYEKKLKATKVKEIVSSVFIQRVYPHPYRLRRTQSGGLQAADPDAGQFRRGGLRATAGPRLTRTPESYDSARDLNIPFSQWTKGQVCGWLEDYGLGQYVNLTRQWVENGQTLLSATPQDFEKEMGMKNPLHRKKLQLALNAFTTKVIEKSSELDYIWVTRWLDDIGLPQYKDQFHEARVDGRMIQYLTVNDLLTLKVTSQLHHLSIKCAIHVLHANKFNPNCLRRRPGEERQPSPSEVVQWSNHRVMEWLRAVDLAEYAPNLRGSGVHGGLIILEPRFSSETLALLLNIPPQKTLLRRHLATAFSALVGTQATQEKREYGNATGHVPLTTTAKVKPKKLGFTQFSHLRKRKPDESADYICPIDSGTLTVNGVSRLPSAALRGLSPNLDRQPERREPMGIKAQANGPKP</sequence>
<dbReference type="PANTHER" id="PTHR12587">
    <property type="entry name" value="LAR INTERACTING PROTEIN LIP -RELATED PROTEIN"/>
    <property type="match status" value="1"/>
</dbReference>
<feature type="compositionally biased region" description="Polar residues" evidence="7">
    <location>
        <begin position="162"/>
        <end position="176"/>
    </location>
</feature>
<organism evidence="9 10">
    <name type="scientific">Dicentrarchus labrax</name>
    <name type="common">European seabass</name>
    <name type="synonym">Morone labrax</name>
    <dbReference type="NCBI Taxonomy" id="13489"/>
    <lineage>
        <taxon>Eukaryota</taxon>
        <taxon>Metazoa</taxon>
        <taxon>Chordata</taxon>
        <taxon>Craniata</taxon>
        <taxon>Vertebrata</taxon>
        <taxon>Euteleostomi</taxon>
        <taxon>Actinopterygii</taxon>
        <taxon>Neopterygii</taxon>
        <taxon>Teleostei</taxon>
        <taxon>Neoteleostei</taxon>
        <taxon>Acanthomorphata</taxon>
        <taxon>Eupercaria</taxon>
        <taxon>Moronidae</taxon>
        <taxon>Dicentrarchus</taxon>
    </lineage>
</organism>
<dbReference type="CDD" id="cd09566">
    <property type="entry name" value="SAM_liprin-beta1_2_repeat2"/>
    <property type="match status" value="1"/>
</dbReference>
<dbReference type="InterPro" id="IPR001660">
    <property type="entry name" value="SAM"/>
</dbReference>
<dbReference type="AlphaFoldDB" id="A0A8C4NP85"/>
<dbReference type="InterPro" id="IPR037618">
    <property type="entry name" value="LIPB1/2_SAM_2nd"/>
</dbReference>
<dbReference type="FunFam" id="1.10.150.50:FF:000017">
    <property type="entry name" value="Liprin-beta-1 isoform 1"/>
    <property type="match status" value="1"/>
</dbReference>
<keyword evidence="3" id="KW-0677">Repeat</keyword>
<dbReference type="CDD" id="cd09569">
    <property type="entry name" value="SAM_liprin-beta1_2_repeat3"/>
    <property type="match status" value="1"/>
</dbReference>
<comment type="similarity">
    <text evidence="1">Belongs to the liprin family. Liprin-beta subfamily.</text>
</comment>
<protein>
    <submittedName>
        <fullName evidence="9">PPFIA binding protein 2a</fullName>
    </submittedName>
</protein>
<name>A0A8C4NP85_DICLA</name>
<dbReference type="InterPro" id="IPR013761">
    <property type="entry name" value="SAM/pointed_sf"/>
</dbReference>
<feature type="coiled-coil region" evidence="6">
    <location>
        <begin position="25"/>
        <end position="80"/>
    </location>
</feature>
<dbReference type="FunFam" id="1.10.150.50:FF:000005">
    <property type="entry name" value="Liprin-beta-1 isoform 1"/>
    <property type="match status" value="1"/>
</dbReference>
<evidence type="ECO:0000259" key="8">
    <source>
        <dbReference type="PROSITE" id="PS50105"/>
    </source>
</evidence>
<evidence type="ECO:0000256" key="2">
    <source>
        <dbReference type="ARBA" id="ARBA00022553"/>
    </source>
</evidence>
<keyword evidence="4 6" id="KW-0175">Coiled coil</keyword>
<dbReference type="Pfam" id="PF07647">
    <property type="entry name" value="SAM_2"/>
    <property type="match status" value="1"/>
</dbReference>
<dbReference type="SUPFAM" id="SSF47769">
    <property type="entry name" value="SAM/Pointed domain"/>
    <property type="match status" value="3"/>
</dbReference>
<feature type="domain" description="SAM" evidence="8">
    <location>
        <begin position="369"/>
        <end position="427"/>
    </location>
</feature>
<dbReference type="PROSITE" id="PS50105">
    <property type="entry name" value="SAM_DOMAIN"/>
    <property type="match status" value="3"/>
</dbReference>
<dbReference type="InterPro" id="IPR037619">
    <property type="entry name" value="LIPB1/2_SAM_3rd"/>
</dbReference>
<gene>
    <name evidence="9" type="primary">ppfibp2a</name>
</gene>
<evidence type="ECO:0000313" key="9">
    <source>
        <dbReference type="Ensembl" id="ENSDLAP00005037415.1"/>
    </source>
</evidence>
<reference evidence="9" key="1">
    <citation type="submission" date="2025-08" db="UniProtKB">
        <authorList>
            <consortium name="Ensembl"/>
        </authorList>
    </citation>
    <scope>IDENTIFICATION</scope>
</reference>
<reference evidence="9" key="2">
    <citation type="submission" date="2025-09" db="UniProtKB">
        <authorList>
            <consortium name="Ensembl"/>
        </authorList>
    </citation>
    <scope>IDENTIFICATION</scope>
</reference>
<feature type="region of interest" description="Disordered" evidence="7">
    <location>
        <begin position="156"/>
        <end position="190"/>
    </location>
</feature>
<dbReference type="Proteomes" id="UP000694389">
    <property type="component" value="Unassembled WGS sequence"/>
</dbReference>
<proteinExistence type="inferred from homology"/>
<keyword evidence="10" id="KW-1185">Reference proteome</keyword>
<dbReference type="Pfam" id="PF26022">
    <property type="entry name" value="CC_Liprin_beta"/>
    <property type="match status" value="1"/>
</dbReference>
<evidence type="ECO:0000256" key="7">
    <source>
        <dbReference type="SAM" id="MobiDB-lite"/>
    </source>
</evidence>
<dbReference type="GO" id="GO:0048786">
    <property type="term" value="C:presynaptic active zone"/>
    <property type="evidence" value="ECO:0007669"/>
    <property type="project" value="TreeGrafter"/>
</dbReference>
<feature type="domain" description="SAM" evidence="8">
    <location>
        <begin position="452"/>
        <end position="483"/>
    </location>
</feature>
<feature type="region of interest" description="Disordered" evidence="7">
    <location>
        <begin position="591"/>
        <end position="619"/>
    </location>
</feature>